<feature type="transmembrane region" description="Helical" evidence="1">
    <location>
        <begin position="449"/>
        <end position="471"/>
    </location>
</feature>
<keyword evidence="1" id="KW-1133">Transmembrane helix</keyword>
<evidence type="ECO:0000313" key="3">
    <source>
        <dbReference type="EMBL" id="KAK7959772.1"/>
    </source>
</evidence>
<organism evidence="3 4">
    <name type="scientific">Apiospora aurea</name>
    <dbReference type="NCBI Taxonomy" id="335848"/>
    <lineage>
        <taxon>Eukaryota</taxon>
        <taxon>Fungi</taxon>
        <taxon>Dikarya</taxon>
        <taxon>Ascomycota</taxon>
        <taxon>Pezizomycotina</taxon>
        <taxon>Sordariomycetes</taxon>
        <taxon>Xylariomycetidae</taxon>
        <taxon>Amphisphaeriales</taxon>
        <taxon>Apiosporaceae</taxon>
        <taxon>Apiospora</taxon>
    </lineage>
</organism>
<reference evidence="3 4" key="1">
    <citation type="submission" date="2023-01" db="EMBL/GenBank/DDBJ databases">
        <title>Analysis of 21 Apiospora genomes using comparative genomics revels a genus with tremendous synthesis potential of carbohydrate active enzymes and secondary metabolites.</title>
        <authorList>
            <person name="Sorensen T."/>
        </authorList>
    </citation>
    <scope>NUCLEOTIDE SEQUENCE [LARGE SCALE GENOMIC DNA]</scope>
    <source>
        <strain evidence="3 4">CBS 24483</strain>
    </source>
</reference>
<feature type="signal peptide" evidence="2">
    <location>
        <begin position="1"/>
        <end position="27"/>
    </location>
</feature>
<protein>
    <submittedName>
        <fullName evidence="3">Uncharacterized protein</fullName>
    </submittedName>
</protein>
<keyword evidence="1" id="KW-0812">Transmembrane</keyword>
<dbReference type="RefSeq" id="XP_066703475.1">
    <property type="nucleotide sequence ID" value="XM_066840848.1"/>
</dbReference>
<dbReference type="Proteomes" id="UP001391051">
    <property type="component" value="Unassembled WGS sequence"/>
</dbReference>
<keyword evidence="2" id="KW-0732">Signal</keyword>
<dbReference type="EMBL" id="JAQQWE010000003">
    <property type="protein sequence ID" value="KAK7959772.1"/>
    <property type="molecule type" value="Genomic_DNA"/>
</dbReference>
<feature type="chain" id="PRO_5047482428" evidence="2">
    <location>
        <begin position="28"/>
        <end position="539"/>
    </location>
</feature>
<evidence type="ECO:0000256" key="1">
    <source>
        <dbReference type="SAM" id="Phobius"/>
    </source>
</evidence>
<evidence type="ECO:0000256" key="2">
    <source>
        <dbReference type="SAM" id="SignalP"/>
    </source>
</evidence>
<gene>
    <name evidence="3" type="ORF">PG986_004626</name>
</gene>
<dbReference type="GeneID" id="92073910"/>
<keyword evidence="1" id="KW-0472">Membrane</keyword>
<comment type="caution">
    <text evidence="3">The sequence shown here is derived from an EMBL/GenBank/DDBJ whole genome shotgun (WGS) entry which is preliminary data.</text>
</comment>
<name>A0ABR1QNM4_9PEZI</name>
<evidence type="ECO:0000313" key="4">
    <source>
        <dbReference type="Proteomes" id="UP001391051"/>
    </source>
</evidence>
<keyword evidence="4" id="KW-1185">Reference proteome</keyword>
<sequence>MSTLVGPVSAVLLVLALGWFDYAPGTAFSNLKSPILYRISRDLAWRPTMHADEDDEQTGVCTEGYGIYMSACPARGFREINDWVRDWAATDLNSSPTFQSTTSDIGRQLRPTQAAEKPSVVLSTTPSEFLLQSIGLMKNYIGNTNLYDKLIFMASETVYFPTDDLNCMGDEDCQSLQESPYSFSPNASFFSNSTNLDSDLSHYFVDYDGTSLVYLTGQIPDAVVGRQGTKVYMCSMVASWIPANFTFDQTANDELVSTAGSDQSMQAVFREHPAASRVVRFDDAWLRLLNPTLVNTTDAEWTALDALTGHFSTDTTQQGDHKQYTTMAAHEGNDTAAALFLAKVFGMYLTEALARTSTTWRTVVKLSRNETSLSYANLDYQHHPIWSVNNITVHNVTHVWDHEGGQALNTTLEAFDRALDEGSLPIALEAQRYGYGTGQQRKTLHFAQAIISIYLGTVLLYAAAISVGHVLELCRMRGSRGDRIRVLSVAAWSDLQDLMMLALKTPAPGGDLADAGAGVTSAQTWKKIVRARADEMDRV</sequence>
<accession>A0ABR1QNM4</accession>
<proteinExistence type="predicted"/>